<dbReference type="Gene3D" id="2.60.210.10">
    <property type="entry name" value="Apoptosis, Tumor Necrosis Factor Receptor Associated Protein 2, Chain A"/>
    <property type="match status" value="1"/>
</dbReference>
<feature type="compositionally biased region" description="Polar residues" evidence="1">
    <location>
        <begin position="591"/>
        <end position="608"/>
    </location>
</feature>
<feature type="region of interest" description="Disordered" evidence="1">
    <location>
        <begin position="349"/>
        <end position="380"/>
    </location>
</feature>
<feature type="region of interest" description="Disordered" evidence="1">
    <location>
        <begin position="867"/>
        <end position="886"/>
    </location>
</feature>
<dbReference type="InterPro" id="IPR002083">
    <property type="entry name" value="MATH/TRAF_dom"/>
</dbReference>
<feature type="compositionally biased region" description="Basic and acidic residues" evidence="1">
    <location>
        <begin position="678"/>
        <end position="693"/>
    </location>
</feature>
<reference evidence="3" key="2">
    <citation type="journal article" date="2022" name="Hortic Res">
        <title>The genome of Dioscorea zingiberensis sheds light on the biosynthesis, origin and evolution of the medicinally important diosgenin saponins.</title>
        <authorList>
            <person name="Li Y."/>
            <person name="Tan C."/>
            <person name="Li Z."/>
            <person name="Guo J."/>
            <person name="Li S."/>
            <person name="Chen X."/>
            <person name="Wang C."/>
            <person name="Dai X."/>
            <person name="Yang H."/>
            <person name="Song W."/>
            <person name="Hou L."/>
            <person name="Xu J."/>
            <person name="Tong Z."/>
            <person name="Xu A."/>
            <person name="Yuan X."/>
            <person name="Wang W."/>
            <person name="Yang Q."/>
            <person name="Chen L."/>
            <person name="Sun Z."/>
            <person name="Wang K."/>
            <person name="Pan B."/>
            <person name="Chen J."/>
            <person name="Bao Y."/>
            <person name="Liu F."/>
            <person name="Qi X."/>
            <person name="Gang D.R."/>
            <person name="Wen J."/>
            <person name="Li J."/>
        </authorList>
    </citation>
    <scope>NUCLEOTIDE SEQUENCE</scope>
    <source>
        <strain evidence="3">Dzin_1.0</strain>
    </source>
</reference>
<proteinExistence type="predicted"/>
<evidence type="ECO:0000313" key="3">
    <source>
        <dbReference type="EMBL" id="KAJ0982386.1"/>
    </source>
</evidence>
<feature type="compositionally biased region" description="Low complexity" evidence="1">
    <location>
        <begin position="952"/>
        <end position="967"/>
    </location>
</feature>
<dbReference type="PANTHER" id="PTHR47477">
    <property type="entry name" value="TNF RECEPTOR-ASSOCIATED FACTOR HOMOLOG 1A"/>
    <property type="match status" value="1"/>
</dbReference>
<dbReference type="Proteomes" id="UP001085076">
    <property type="component" value="Miscellaneous, Linkage group lg02"/>
</dbReference>
<feature type="compositionally biased region" description="Low complexity" evidence="1">
    <location>
        <begin position="571"/>
        <end position="586"/>
    </location>
</feature>
<dbReference type="SUPFAM" id="SSF49599">
    <property type="entry name" value="TRAF domain-like"/>
    <property type="match status" value="1"/>
</dbReference>
<organism evidence="3 4">
    <name type="scientific">Dioscorea zingiberensis</name>
    <dbReference type="NCBI Taxonomy" id="325984"/>
    <lineage>
        <taxon>Eukaryota</taxon>
        <taxon>Viridiplantae</taxon>
        <taxon>Streptophyta</taxon>
        <taxon>Embryophyta</taxon>
        <taxon>Tracheophyta</taxon>
        <taxon>Spermatophyta</taxon>
        <taxon>Magnoliopsida</taxon>
        <taxon>Liliopsida</taxon>
        <taxon>Dioscoreales</taxon>
        <taxon>Dioscoreaceae</taxon>
        <taxon>Dioscorea</taxon>
    </lineage>
</organism>
<feature type="compositionally biased region" description="Basic and acidic residues" evidence="1">
    <location>
        <begin position="652"/>
        <end position="669"/>
    </location>
</feature>
<evidence type="ECO:0000259" key="2">
    <source>
        <dbReference type="PROSITE" id="PS50144"/>
    </source>
</evidence>
<accession>A0A9D5CZ42</accession>
<gene>
    <name evidence="3" type="ORF">J5N97_010641</name>
</gene>
<feature type="domain" description="MATH" evidence="2">
    <location>
        <begin position="67"/>
        <end position="189"/>
    </location>
</feature>
<dbReference type="AlphaFoldDB" id="A0A9D5CZ42"/>
<dbReference type="Pfam" id="PF22486">
    <property type="entry name" value="MATH_2"/>
    <property type="match status" value="1"/>
</dbReference>
<dbReference type="InterPro" id="IPR008974">
    <property type="entry name" value="TRAF-like"/>
</dbReference>
<sequence>MAGTITEDYGTEGRYASSDGMSSQTGDSLAEWRSSEQVENGTPSTSPPFWDTDDDEDDCGPKPSELYGKFTWKIENFSTINKRELRSNAFEVGGYKWYILIYPQGCDVCNHLSLFLCVANHDKLLPGWSHFAQFTIAVVNREPKKSKYSDTLHRFCKKEHDWGWKKFMELSKVSDGFIVNDTLMIKAQVQVIREKAHRPFRCLDCQYRRELVRVYLSNVEQICRRFVEERRNKISKLIEDASRWSSFRAFWVGIDHNARRRMSRDKTEAILKVVVKQFFIEKEVTSTLVMDSLYSGLKALECQSKNKKGKSKPVEMEDFPAPMVCVEKDMFVLADDVLKLLDRVASEPLPHLPLPPKDDKGSQNRTKDASSGDDFNKDTIERDERRLTELGRRTVEIYVLTHIFSSRIEVAYQEAVALKRQEELIREEEAAGQAENELKAKRGASEKEKRAKKKQAKQKRSSRKVKDKGRDDGMMLDKHIQGNQSDERTSEDFSSKQDTGVLEKIDRLEDASDVSDVGDDVSGVLQPDLDERDGNTINWDTDTSEIQAVVDVSNFDVQIGQVEKRSRSVLDDSSSTCSTDSVPSVVMNGPNKGNSLPNKKGQTSPNRGKNQRAKDKHDGDNNLPSDASNDSGRSADVSGSNNRLEMEPVDLPLKDQVHRLEHRQFEKETVVTLQKRMGIKDQIDSERSSDSRTPELPTSVGLPGRKPAAAPQQQKSSSETTASTTERVSTGEPAPTVLSEKPAPPATRTPHILSIPKSESQKPTTASKSSTVHQVSSVSRPSSAPLNPGPKPTAPILSTVQTAPILSRSVSAAGRLGTDPSPSPSAPSYFPQSYRNAIMGKTALGATPSGLHSSVSSSSQAAPYFQAPTFPSAPVPRPQSSIPKDQAAVRPGLTFGSVKPEALPIHQPWRGDAARQEVGSSNSRGGAYDSGLLTDMERMSIYEFRQKQDADQGGAPSAASSRQAQAHGMVQDEFPHLDIINDLLDDEHTIGKVANGRHQHHLPFNRQYSFPGDMASIELGLSDGISLFDHTSQQCYDDGYHMAYGSSSGTINGPRDAHLQQADVSAYPGGRNDGLIQNQWPYTRADLSMLNIGSTDGNGYSYQLPDYLNLSRGAHGYSMYRPANGH</sequence>
<reference evidence="3" key="1">
    <citation type="submission" date="2021-03" db="EMBL/GenBank/DDBJ databases">
        <authorList>
            <person name="Li Z."/>
            <person name="Yang C."/>
        </authorList>
    </citation>
    <scope>NUCLEOTIDE SEQUENCE</scope>
    <source>
        <strain evidence="3">Dzin_1.0</strain>
        <tissue evidence="3">Leaf</tissue>
    </source>
</reference>
<feature type="region of interest" description="Disordered" evidence="1">
    <location>
        <begin position="428"/>
        <end position="539"/>
    </location>
</feature>
<protein>
    <recommendedName>
        <fullName evidence="2">MATH domain-containing protein</fullName>
    </recommendedName>
</protein>
<keyword evidence="4" id="KW-1185">Reference proteome</keyword>
<comment type="caution">
    <text evidence="3">The sequence shown here is derived from an EMBL/GenBank/DDBJ whole genome shotgun (WGS) entry which is preliminary data.</text>
</comment>
<feature type="compositionally biased region" description="Low complexity" evidence="1">
    <location>
        <begin position="716"/>
        <end position="730"/>
    </location>
</feature>
<feature type="compositionally biased region" description="Polar residues" evidence="1">
    <location>
        <begin position="622"/>
        <end position="643"/>
    </location>
</feature>
<name>A0A9D5CZ42_9LILI</name>
<dbReference type="EMBL" id="JAGGNH010000002">
    <property type="protein sequence ID" value="KAJ0982386.1"/>
    <property type="molecule type" value="Genomic_DNA"/>
</dbReference>
<dbReference type="InterPro" id="IPR055327">
    <property type="entry name" value="TRAF1A/B"/>
</dbReference>
<feature type="compositionally biased region" description="Polar residues" evidence="1">
    <location>
        <begin position="757"/>
        <end position="785"/>
    </location>
</feature>
<dbReference type="CDD" id="cd00121">
    <property type="entry name" value="MATH"/>
    <property type="match status" value="1"/>
</dbReference>
<feature type="compositionally biased region" description="Basic and acidic residues" evidence="1">
    <location>
        <begin position="356"/>
        <end position="380"/>
    </location>
</feature>
<feature type="region of interest" description="Disordered" evidence="1">
    <location>
        <begin position="947"/>
        <end position="967"/>
    </location>
</feature>
<feature type="compositionally biased region" description="Basic residues" evidence="1">
    <location>
        <begin position="450"/>
        <end position="467"/>
    </location>
</feature>
<dbReference type="SMART" id="SM00061">
    <property type="entry name" value="MATH"/>
    <property type="match status" value="1"/>
</dbReference>
<feature type="region of interest" description="Disordered" evidence="1">
    <location>
        <begin position="906"/>
        <end position="930"/>
    </location>
</feature>
<dbReference type="OrthoDB" id="660257at2759"/>
<dbReference type="PANTHER" id="PTHR47477:SF8">
    <property type="entry name" value="TNF RECEPTOR-ASSOCIATED FACTOR HOMOLOG 1A"/>
    <property type="match status" value="1"/>
</dbReference>
<feature type="compositionally biased region" description="Basic and acidic residues" evidence="1">
    <location>
        <begin position="436"/>
        <end position="449"/>
    </location>
</feature>
<feature type="region of interest" description="Disordered" evidence="1">
    <location>
        <begin position="556"/>
        <end position="796"/>
    </location>
</feature>
<feature type="region of interest" description="Disordered" evidence="1">
    <location>
        <begin position="1"/>
        <end position="59"/>
    </location>
</feature>
<evidence type="ECO:0000256" key="1">
    <source>
        <dbReference type="SAM" id="MobiDB-lite"/>
    </source>
</evidence>
<feature type="compositionally biased region" description="Polar residues" evidence="1">
    <location>
        <begin position="35"/>
        <end position="44"/>
    </location>
</feature>
<evidence type="ECO:0000313" key="4">
    <source>
        <dbReference type="Proteomes" id="UP001085076"/>
    </source>
</evidence>
<dbReference type="PROSITE" id="PS50144">
    <property type="entry name" value="MATH"/>
    <property type="match status" value="1"/>
</dbReference>
<feature type="compositionally biased region" description="Basic and acidic residues" evidence="1">
    <location>
        <begin position="468"/>
        <end position="510"/>
    </location>
</feature>